<dbReference type="AlphaFoldDB" id="A0A2I1DJM4"/>
<dbReference type="EMBL" id="MXAV01000044">
    <property type="protein sequence ID" value="PKY10066.1"/>
    <property type="molecule type" value="Genomic_DNA"/>
</dbReference>
<feature type="compositionally biased region" description="Polar residues" evidence="1">
    <location>
        <begin position="206"/>
        <end position="219"/>
    </location>
</feature>
<sequence length="219" mass="23279">MTTKSKPKAPAPATDVVIIEGDPDTPEKDAARAAALPTVQAAFTMGKYTWAGVKAEPGPLIAELSSQARRVIGGDMTRIEGMLVSQMHTLDAMFNSLARRAMDTENADHVKMWLTASLKAQRQCVHAAEALATLKNPAVFVGKQQINQATGPMQINNGTPAPVPVKSDQDTELKGITHEHIERLDTGAPSKAGRDDPAMATVGTVDRTSNRSGKSQGRS</sequence>
<evidence type="ECO:0000313" key="2">
    <source>
        <dbReference type="EMBL" id="PKY10066.1"/>
    </source>
</evidence>
<dbReference type="OrthoDB" id="8545738at2"/>
<feature type="region of interest" description="Disordered" evidence="1">
    <location>
        <begin position="175"/>
        <end position="219"/>
    </location>
</feature>
<evidence type="ECO:0008006" key="4">
    <source>
        <dbReference type="Google" id="ProtNLM"/>
    </source>
</evidence>
<organism evidence="2 3">
    <name type="scientific">Acidithiobacillus marinus</name>
    <dbReference type="NCBI Taxonomy" id="187490"/>
    <lineage>
        <taxon>Bacteria</taxon>
        <taxon>Pseudomonadati</taxon>
        <taxon>Pseudomonadota</taxon>
        <taxon>Acidithiobacillia</taxon>
        <taxon>Acidithiobacillales</taxon>
        <taxon>Acidithiobacillaceae</taxon>
        <taxon>Acidithiobacillus</taxon>
    </lineage>
</organism>
<dbReference type="Proteomes" id="UP000234329">
    <property type="component" value="Unassembled WGS sequence"/>
</dbReference>
<accession>A0A2I1DJM4</accession>
<protein>
    <recommendedName>
        <fullName evidence="4">Phasin domain-containing protein</fullName>
    </recommendedName>
</protein>
<evidence type="ECO:0000256" key="1">
    <source>
        <dbReference type="SAM" id="MobiDB-lite"/>
    </source>
</evidence>
<evidence type="ECO:0000313" key="3">
    <source>
        <dbReference type="Proteomes" id="UP000234329"/>
    </source>
</evidence>
<proteinExistence type="predicted"/>
<gene>
    <name evidence="2" type="ORF">B1757_12355</name>
</gene>
<feature type="region of interest" description="Disordered" evidence="1">
    <location>
        <begin position="1"/>
        <end position="25"/>
    </location>
</feature>
<feature type="compositionally biased region" description="Basic and acidic residues" evidence="1">
    <location>
        <begin position="175"/>
        <end position="185"/>
    </location>
</feature>
<reference evidence="2 3" key="1">
    <citation type="submission" date="2017-03" db="EMBL/GenBank/DDBJ databases">
        <title>Draft genime sequence of the acidophilic sulfur-oxidizing bacterium Acidithiobacillus sp. SH, isolated from seawater.</title>
        <authorList>
            <person name="Sharmin S."/>
            <person name="Tokuhisa M."/>
            <person name="Kanao T."/>
            <person name="Kamimura K."/>
        </authorList>
    </citation>
    <scope>NUCLEOTIDE SEQUENCE [LARGE SCALE GENOMIC DNA]</scope>
    <source>
        <strain evidence="2 3">SH</strain>
    </source>
</reference>
<comment type="caution">
    <text evidence="2">The sequence shown here is derived from an EMBL/GenBank/DDBJ whole genome shotgun (WGS) entry which is preliminary data.</text>
</comment>
<keyword evidence="3" id="KW-1185">Reference proteome</keyword>
<name>A0A2I1DJM4_9PROT</name>
<dbReference type="InParanoid" id="A0A2I1DJM4"/>